<proteinExistence type="predicted"/>
<organism evidence="1 2">
    <name type="scientific">Cryobacterium zhongshanensis</name>
    <dbReference type="NCBI Taxonomy" id="2928153"/>
    <lineage>
        <taxon>Bacteria</taxon>
        <taxon>Bacillati</taxon>
        <taxon>Actinomycetota</taxon>
        <taxon>Actinomycetes</taxon>
        <taxon>Micrococcales</taxon>
        <taxon>Microbacteriaceae</taxon>
        <taxon>Cryobacterium</taxon>
    </lineage>
</organism>
<sequence length="117" mass="13231">MQGDILQQHARDIAASLEDVTSGHPFTPHLEVWKVHEKVFLIVTDDDPDLQIITVKVDPHQADALRRDVDTITSGRYLDKRHWISIGPGAGITKQLIEYLVHASYDLADDRELGRQP</sequence>
<dbReference type="GO" id="GO:0003677">
    <property type="term" value="F:DNA binding"/>
    <property type="evidence" value="ECO:0007669"/>
    <property type="project" value="UniProtKB-KW"/>
</dbReference>
<evidence type="ECO:0000313" key="1">
    <source>
        <dbReference type="EMBL" id="MCI4659028.1"/>
    </source>
</evidence>
<gene>
    <name evidence="1" type="ORF">MQH31_14545</name>
</gene>
<dbReference type="PANTHER" id="PTHR35145">
    <property type="entry name" value="CYTOPLASMIC PROTEIN-RELATED"/>
    <property type="match status" value="1"/>
</dbReference>
<name>A0AA41QY36_9MICO</name>
<dbReference type="EMBL" id="JALGAR010000004">
    <property type="protein sequence ID" value="MCI4659028.1"/>
    <property type="molecule type" value="Genomic_DNA"/>
</dbReference>
<evidence type="ECO:0000313" key="2">
    <source>
        <dbReference type="Proteomes" id="UP001165341"/>
    </source>
</evidence>
<reference evidence="1" key="1">
    <citation type="submission" date="2022-03" db="EMBL/GenBank/DDBJ databases">
        <title>Cryobacterium sp. nov. strain ZS14-85, isolated from Antarctic soil.</title>
        <authorList>
            <person name="Li J."/>
            <person name="Niu G."/>
        </authorList>
    </citation>
    <scope>NUCLEOTIDE SEQUENCE</scope>
    <source>
        <strain evidence="1">ZS14-85</strain>
    </source>
</reference>
<dbReference type="Pfam" id="PF04237">
    <property type="entry name" value="YjbR"/>
    <property type="match status" value="1"/>
</dbReference>
<dbReference type="InterPro" id="IPR038056">
    <property type="entry name" value="YjbR-like_sf"/>
</dbReference>
<protein>
    <submittedName>
        <fullName evidence="1">MmcQ/YjbR family DNA-binding protein</fullName>
    </submittedName>
</protein>
<keyword evidence="1" id="KW-0238">DNA-binding</keyword>
<dbReference type="RefSeq" id="WP_243012657.1">
    <property type="nucleotide sequence ID" value="NZ_JALGAR010000004.1"/>
</dbReference>
<dbReference type="PANTHER" id="PTHR35145:SF1">
    <property type="entry name" value="CYTOPLASMIC PROTEIN"/>
    <property type="match status" value="1"/>
</dbReference>
<dbReference type="SUPFAM" id="SSF142906">
    <property type="entry name" value="YjbR-like"/>
    <property type="match status" value="1"/>
</dbReference>
<dbReference type="AlphaFoldDB" id="A0AA41QY36"/>
<comment type="caution">
    <text evidence="1">The sequence shown here is derived from an EMBL/GenBank/DDBJ whole genome shotgun (WGS) entry which is preliminary data.</text>
</comment>
<dbReference type="Proteomes" id="UP001165341">
    <property type="component" value="Unassembled WGS sequence"/>
</dbReference>
<dbReference type="Gene3D" id="3.90.1150.30">
    <property type="match status" value="1"/>
</dbReference>
<dbReference type="InterPro" id="IPR058532">
    <property type="entry name" value="YjbR/MT2646/Rv2570-like"/>
</dbReference>
<keyword evidence="2" id="KW-1185">Reference proteome</keyword>
<accession>A0AA41QY36</accession>
<dbReference type="InterPro" id="IPR007351">
    <property type="entry name" value="YjbR"/>
</dbReference>